<dbReference type="InterPro" id="IPR035986">
    <property type="entry name" value="PKD_dom_sf"/>
</dbReference>
<dbReference type="Pfam" id="PF13573">
    <property type="entry name" value="SprB"/>
    <property type="match status" value="7"/>
</dbReference>
<keyword evidence="1" id="KW-0732">Signal</keyword>
<feature type="signal peptide" evidence="1">
    <location>
        <begin position="1"/>
        <end position="18"/>
    </location>
</feature>
<dbReference type="KEGG" id="cpi:Cpin_2774"/>
<evidence type="ECO:0000313" key="2">
    <source>
        <dbReference type="EMBL" id="ACU60253.1"/>
    </source>
</evidence>
<sequence>MKISKILTWLFCTTILIAGKVQPLAAQQQTMSTSSWLFAQIQGSPPPNNTTVKYTGYTTDQGLGGTPLGPGLVAAAAIKVAGPYQLNFPNGSGPGIYTNVIYPFAFEGNQREDLPFVGPYTNYNYGSGTMTARWLYAMVAPNTVSTYVSTVCGNGFLSLISDYNGYLFNDNIVTCSVVYQYNILNTGTDNWKNLDSTSVYGVSYSMGFNVRQKIPELSEGSKYVRFRCRAKAVYSGRPQYSPWSATPASYVEILSPPPIVNSSMVQKVMTCLGESNGSVRVPAGALSGPNSTMRWILRPGTVTDPCFPGTNSNCGNGIAQSDGTVPLATEIYYDKLTEGNYTLWFVNPGQEARSCFSSYPFTVSSFPVVTLTEDVSAHKNISCYNANNGQLTAIATGGDPAGQYLFTLLHSDNTVYIPEQPGNGATMTWNNLPSGFYRLRVRNNKCGEIKTSADIELTQPKQVTGDIFIAEPTCNVPGNGSITLTANATGVSKFRYDLYKNGEIQQQSGSVTESTYTFSGLTGGDYIVQLFNDDIAGCPPWNGDTTLITPAPLTLQMNARDSVSCNGGSDGRLEFSATGGSGVYTFTLSGAAIGTRTNANGIFNNLPAGNYTIQLTNQAAGCNDQISQQVDIFQRSPLSVQLQSTLISCFEAEDGTIKATVNGGSGSYKYTWQQLKNNIWAGNSFWFETDTKIEALPAGTYRVIITDAKAPACAITSDEIVINDVTELKITDITVTDAVCLADGVHISMSASGGTGAYTYSWSTDGGTTYTPFTAATTFTTTATYQLQVKDGNGCKTDADNTYNIVLPAAALDFTMAVSDYHGFNISCKDASDGKITVNAQGGNGGSYTGYQYSINGATYQSDAVFNNLVAGTYTIKVKDARGCQITKTVTLLQPAIAVTLTKSDILCNGAATGTLRTDITGGAAPYILKVNGTEVTAGTMMQQLPAGNYAIHITDANGCTKDTAISIVYTYPALTINSAVVTDMVCYGTTGHISIDAAGGDGIHAFSLSTDNWTNAASYTSGAGLTAGNYALRVTDGQGCITTYPTALLITTPTAPLALTATLSDYNGFNISCNGGSNAFADIKATGGNGANYTGYTYAIDNGAYTSTPLIQGINAGTHTLHVKDGRGCIVSRNYQFTQSALAIDLTLASKQDVPCAYVPAGSITVAGSGGAGGLQYSIDNSHWQTSTTFSNLVGGTYTIWVKDLNSCGKSITVSLVPVNAPIVIDNITVNDIVCYGQKGTIQVQAHGGTGILTNEYAWNGGAYNNTFTNTTQLGDGAYTIRVKDAAGCYSPVSAVKQISAPAIALNTVVTTSAYNGVQISCNGLSDGSISLATNGGNGGNYTGYTYSVNNSAYTATNSYNNLPAGNYNIKIADGRGCVLNRQVVLQQPAALKLAVSSKEDLPCGANPTGKIHLQASGGTTPYAFAMNNGNWQSAALFEALPANTYALSVKDLNGCRVNITQEIKAMYPPIDATADITNVSCNALSDAKLVMHVTGGDGRYTYEWNAGGGSGSTLQQIPAGTYTVKVTDGAGCFRTFTHEVTQPDKLTLEVTAPPICDGLSDGTIDAAVDGGTLPYKYSLNQSNWLTTGAFTQMDAGQYNMSVQDAHGCEVVQNFEIGKVNVKPDINFLVASRKNAMDTLIIREISLPAPDHVRWNYSPAATLLGYENDGTPLIKFSAPGTYWVEMTATFGECTYTERKDLIISPYDPLSGPGYTVPVSVIDTVMLSPNPNNGYFRFTVKLNRKQQVVAYVYDMNGIISAKRQYAPALQIDDNITVGGTASGTFILRIITESESRDVRFIISR</sequence>
<dbReference type="Gene3D" id="2.60.40.740">
    <property type="match status" value="1"/>
</dbReference>
<dbReference type="EMBL" id="CP001699">
    <property type="protein sequence ID" value="ACU60253.1"/>
    <property type="molecule type" value="Genomic_DNA"/>
</dbReference>
<feature type="chain" id="PRO_5037585189" description="T9SS type A sorting domain-containing protein" evidence="1">
    <location>
        <begin position="19"/>
        <end position="1804"/>
    </location>
</feature>
<dbReference type="SUPFAM" id="SSF49299">
    <property type="entry name" value="PKD domain"/>
    <property type="match status" value="1"/>
</dbReference>
<name>A0A979G445_CHIPD</name>
<reference evidence="3" key="1">
    <citation type="submission" date="2009-08" db="EMBL/GenBank/DDBJ databases">
        <title>The complete genome of Chitinophaga pinensis DSM 2588.</title>
        <authorList>
            <consortium name="US DOE Joint Genome Institute (JGI-PGF)"/>
            <person name="Lucas S."/>
            <person name="Copeland A."/>
            <person name="Lapidus A."/>
            <person name="Glavina del Rio T."/>
            <person name="Dalin E."/>
            <person name="Tice H."/>
            <person name="Bruce D."/>
            <person name="Goodwin L."/>
            <person name="Pitluck S."/>
            <person name="Kyrpides N."/>
            <person name="Mavromatis K."/>
            <person name="Ivanova N."/>
            <person name="Mikhailova N."/>
            <person name="Sims D."/>
            <person name="Meinche L."/>
            <person name="Brettin T."/>
            <person name="Detter J.C."/>
            <person name="Han C."/>
            <person name="Larimer F."/>
            <person name="Land M."/>
            <person name="Hauser L."/>
            <person name="Markowitz V."/>
            <person name="Cheng J.-F."/>
            <person name="Hugenholtz P."/>
            <person name="Woyke T."/>
            <person name="Wu D."/>
            <person name="Spring S."/>
            <person name="Klenk H.-P."/>
            <person name="Eisen J.A."/>
        </authorList>
    </citation>
    <scope>NUCLEOTIDE SEQUENCE [LARGE SCALE GENOMIC DNA]</scope>
    <source>
        <strain evidence="3">ATCC 43595 / DSM 2588 / LMG 13176 / NBRC 15968 / NCIMB 11800 / UQM 2034</strain>
    </source>
</reference>
<proteinExistence type="predicted"/>
<evidence type="ECO:0008006" key="4">
    <source>
        <dbReference type="Google" id="ProtNLM"/>
    </source>
</evidence>
<dbReference type="OrthoDB" id="7794186at2"/>
<gene>
    <name evidence="2" type="ordered locus">Cpin_2774</name>
</gene>
<dbReference type="NCBIfam" id="TIGR04183">
    <property type="entry name" value="Por_Secre_tail"/>
    <property type="match status" value="1"/>
</dbReference>
<organism evidence="2 3">
    <name type="scientific">Chitinophaga pinensis (strain ATCC 43595 / DSM 2588 / LMG 13176 / NBRC 15968 / NCIMB 11800 / UQM 2034)</name>
    <dbReference type="NCBI Taxonomy" id="485918"/>
    <lineage>
        <taxon>Bacteria</taxon>
        <taxon>Pseudomonadati</taxon>
        <taxon>Bacteroidota</taxon>
        <taxon>Chitinophagia</taxon>
        <taxon>Chitinophagales</taxon>
        <taxon>Chitinophagaceae</taxon>
        <taxon>Chitinophaga</taxon>
    </lineage>
</organism>
<dbReference type="InterPro" id="IPR025667">
    <property type="entry name" value="SprB_repeat"/>
</dbReference>
<dbReference type="Proteomes" id="UP000002215">
    <property type="component" value="Chromosome"/>
</dbReference>
<dbReference type="RefSeq" id="WP_012790429.1">
    <property type="nucleotide sequence ID" value="NC_013132.1"/>
</dbReference>
<evidence type="ECO:0000313" key="3">
    <source>
        <dbReference type="Proteomes" id="UP000002215"/>
    </source>
</evidence>
<dbReference type="InterPro" id="IPR026444">
    <property type="entry name" value="Secre_tail"/>
</dbReference>
<dbReference type="InterPro" id="IPR013783">
    <property type="entry name" value="Ig-like_fold"/>
</dbReference>
<evidence type="ECO:0000256" key="1">
    <source>
        <dbReference type="SAM" id="SignalP"/>
    </source>
</evidence>
<reference evidence="2 3" key="2">
    <citation type="journal article" date="2010" name="Stand. Genomic Sci.">
        <title>Complete genome sequence of Chitinophaga pinensis type strain (UQM 2034).</title>
        <authorList>
            <person name="Glavina Del Rio T."/>
            <person name="Abt B."/>
            <person name="Spring S."/>
            <person name="Lapidus A."/>
            <person name="Nolan M."/>
            <person name="Tice H."/>
            <person name="Copeland A."/>
            <person name="Cheng J.F."/>
            <person name="Chen F."/>
            <person name="Bruce D."/>
            <person name="Goodwin L."/>
            <person name="Pitluck S."/>
            <person name="Ivanova N."/>
            <person name="Mavromatis K."/>
            <person name="Mikhailova N."/>
            <person name="Pati A."/>
            <person name="Chen A."/>
            <person name="Palaniappan K."/>
            <person name="Land M."/>
            <person name="Hauser L."/>
            <person name="Chang Y.J."/>
            <person name="Jeffries C.D."/>
            <person name="Chain P."/>
            <person name="Saunders E."/>
            <person name="Detter J.C."/>
            <person name="Brettin T."/>
            <person name="Rohde M."/>
            <person name="Goker M."/>
            <person name="Bristow J."/>
            <person name="Eisen J.A."/>
            <person name="Markowitz V."/>
            <person name="Hugenholtz P."/>
            <person name="Kyrpides N.C."/>
            <person name="Klenk H.P."/>
            <person name="Lucas S."/>
        </authorList>
    </citation>
    <scope>NUCLEOTIDE SEQUENCE [LARGE SCALE GENOMIC DNA]</scope>
    <source>
        <strain evidence="3">ATCC 43595 / DSM 2588 / LMG 13176 / NBRC 15968 / NCIMB 11800 / UQM 2034</strain>
    </source>
</reference>
<protein>
    <recommendedName>
        <fullName evidence="4">T9SS type A sorting domain-containing protein</fullName>
    </recommendedName>
</protein>
<accession>A0A979G445</accession>
<dbReference type="Gene3D" id="2.60.40.10">
    <property type="entry name" value="Immunoglobulins"/>
    <property type="match status" value="1"/>
</dbReference>